<keyword evidence="1" id="KW-0238">DNA-binding</keyword>
<dbReference type="RefSeq" id="WP_378069687.1">
    <property type="nucleotide sequence ID" value="NZ_JBHSBL010000019.1"/>
</dbReference>
<keyword evidence="3" id="KW-0378">Hydrolase</keyword>
<dbReference type="Gene3D" id="3.40.1350.10">
    <property type="match status" value="1"/>
</dbReference>
<dbReference type="Pfam" id="PF01939">
    <property type="entry name" value="NucS_C"/>
    <property type="match status" value="1"/>
</dbReference>
<dbReference type="InterPro" id="IPR048301">
    <property type="entry name" value="NucS_C"/>
</dbReference>
<keyword evidence="3" id="KW-0540">Nuclease</keyword>
<dbReference type="PANTHER" id="PTHR38814:SF1">
    <property type="entry name" value="ENDONUCLEASE NUCS"/>
    <property type="match status" value="1"/>
</dbReference>
<accession>A0ABV8IZT4</accession>
<evidence type="ECO:0000313" key="3">
    <source>
        <dbReference type="EMBL" id="MFC4068801.1"/>
    </source>
</evidence>
<name>A0ABV8IZT4_9ACTN</name>
<keyword evidence="4" id="KW-1185">Reference proteome</keyword>
<dbReference type="InterPro" id="IPR002793">
    <property type="entry name" value="Endonuclease_NucS"/>
</dbReference>
<protein>
    <submittedName>
        <fullName evidence="3">Endonuclease NucS domain-containing protein</fullName>
    </submittedName>
</protein>
<evidence type="ECO:0000256" key="1">
    <source>
        <dbReference type="ARBA" id="ARBA00023125"/>
    </source>
</evidence>
<dbReference type="GO" id="GO:0004519">
    <property type="term" value="F:endonuclease activity"/>
    <property type="evidence" value="ECO:0007669"/>
    <property type="project" value="UniProtKB-KW"/>
</dbReference>
<evidence type="ECO:0000313" key="4">
    <source>
        <dbReference type="Proteomes" id="UP001595867"/>
    </source>
</evidence>
<proteinExistence type="predicted"/>
<sequence>MHEDDIRDKLAENLSIIEAGLTLVKTNFQLPNAVGSSGRVDILAKDLTGAYVIIELKRSDNAAREGLHELHKYVELMRQQMRLGAADVRVALVSTHWRELLAPFSQAVREWSVDLRGYQLGLEPDGPTPVSSTEVHALPPTALVGPTPLQLSIQPWDQDLGRLWEWVNSRLDTVDVENLIGFEFTHPVNPPLLYLVFGNVDPGSTAEMKLSKVADDQEYDLSDAPADFPTEYLALYFLCQQSITGSVETGRPEVLQSLLQSPDWTMGTTRRRGVFRSEMIFPSQDLAREAATGGGLSAIRYTGIARSDHEQRWDRFVGRIAYAASANPRWMSVTDRWLREVAELPYAMDVAALVFNPCDFVSAFAHGWPDELANYLPGLEVMAIRDQRVERRLKGCLVHSGTYTGIIDAFETVYGDTISWALGGRLGDPIVSDEMMLELVGLEYAVFEWSPDNADGVLLELVDGSLVRRPPDEIEGGTPLWHDRRPLPDLITAHQDEFAALAARLRKDITRA</sequence>
<organism evidence="3 4">
    <name type="scientific">Actinoplanes subglobosus</name>
    <dbReference type="NCBI Taxonomy" id="1547892"/>
    <lineage>
        <taxon>Bacteria</taxon>
        <taxon>Bacillati</taxon>
        <taxon>Actinomycetota</taxon>
        <taxon>Actinomycetes</taxon>
        <taxon>Micromonosporales</taxon>
        <taxon>Micromonosporaceae</taxon>
        <taxon>Actinoplanes</taxon>
    </lineage>
</organism>
<keyword evidence="3" id="KW-0255">Endonuclease</keyword>
<reference evidence="4" key="1">
    <citation type="journal article" date="2019" name="Int. J. Syst. Evol. Microbiol.">
        <title>The Global Catalogue of Microorganisms (GCM) 10K type strain sequencing project: providing services to taxonomists for standard genome sequencing and annotation.</title>
        <authorList>
            <consortium name="The Broad Institute Genomics Platform"/>
            <consortium name="The Broad Institute Genome Sequencing Center for Infectious Disease"/>
            <person name="Wu L."/>
            <person name="Ma J."/>
        </authorList>
    </citation>
    <scope>NUCLEOTIDE SEQUENCE [LARGE SCALE GENOMIC DNA]</scope>
    <source>
        <strain evidence="4">TBRC 5832</strain>
    </source>
</reference>
<evidence type="ECO:0000259" key="2">
    <source>
        <dbReference type="Pfam" id="PF01939"/>
    </source>
</evidence>
<gene>
    <name evidence="3" type="ORF">ACFO0C_28050</name>
</gene>
<dbReference type="PANTHER" id="PTHR38814">
    <property type="entry name" value="ENDONUCLEASE NUCS"/>
    <property type="match status" value="1"/>
</dbReference>
<dbReference type="Proteomes" id="UP001595867">
    <property type="component" value="Unassembled WGS sequence"/>
</dbReference>
<dbReference type="EMBL" id="JBHSBL010000019">
    <property type="protein sequence ID" value="MFC4068801.1"/>
    <property type="molecule type" value="Genomic_DNA"/>
</dbReference>
<comment type="caution">
    <text evidence="3">The sequence shown here is derived from an EMBL/GenBank/DDBJ whole genome shotgun (WGS) entry which is preliminary data.</text>
</comment>
<dbReference type="InterPro" id="IPR011856">
    <property type="entry name" value="tRNA_endonuc-like_dom_sf"/>
</dbReference>
<feature type="domain" description="Endonuclease NucS C-terminal" evidence="2">
    <location>
        <begin position="2"/>
        <end position="95"/>
    </location>
</feature>